<feature type="non-terminal residue" evidence="17">
    <location>
        <position position="548"/>
    </location>
</feature>
<evidence type="ECO:0000256" key="14">
    <source>
        <dbReference type="ARBA" id="ARBA00047372"/>
    </source>
</evidence>
<feature type="domain" description="Radical SAM core" evidence="16">
    <location>
        <begin position="89"/>
        <end position="378"/>
    </location>
</feature>
<dbReference type="GO" id="GO:0002926">
    <property type="term" value="P:tRNA wobble base 5-methoxycarbonylmethyl-2-thiouridinylation"/>
    <property type="evidence" value="ECO:0007669"/>
    <property type="project" value="TreeGrafter"/>
</dbReference>
<evidence type="ECO:0000256" key="15">
    <source>
        <dbReference type="PIRSR" id="PIRSR005669-1"/>
    </source>
</evidence>
<evidence type="ECO:0000256" key="6">
    <source>
        <dbReference type="ARBA" id="ARBA00022691"/>
    </source>
</evidence>
<dbReference type="PROSITE" id="PS51918">
    <property type="entry name" value="RADICAL_SAM"/>
    <property type="match status" value="1"/>
</dbReference>
<keyword evidence="6" id="KW-0949">S-adenosyl-L-methionine</keyword>
<dbReference type="InterPro" id="IPR058240">
    <property type="entry name" value="rSAM_sf"/>
</dbReference>
<comment type="cofactor">
    <cofactor evidence="15">
        <name>[4Fe-4S] cluster</name>
        <dbReference type="ChEBI" id="CHEBI:49883"/>
    </cofactor>
    <text evidence="15">Binds 1 [4Fe-4S] cluster. The cluster is coordinated with 3 cysteines and an exchangeable S-adenosyl-L-methionine.</text>
</comment>
<dbReference type="GO" id="GO:0005737">
    <property type="term" value="C:cytoplasm"/>
    <property type="evidence" value="ECO:0007669"/>
    <property type="project" value="TreeGrafter"/>
</dbReference>
<dbReference type="CDD" id="cd01335">
    <property type="entry name" value="Radical_SAM"/>
    <property type="match status" value="1"/>
</dbReference>
<evidence type="ECO:0000256" key="4">
    <source>
        <dbReference type="ARBA" id="ARBA00022555"/>
    </source>
</evidence>
<dbReference type="NCBIfam" id="TIGR01211">
    <property type="entry name" value="ELP3"/>
    <property type="match status" value="1"/>
</dbReference>
<comment type="catalytic activity">
    <reaction evidence="14">
        <text>uridine(34) in tRNA + acetyl-CoA + S-adenosyl-L-methionine + H2O = 5-(carboxymethyl)uridine(34) in tRNA + 5'-deoxyadenosine + L-methionine + CoA + 2 H(+)</text>
        <dbReference type="Rhea" id="RHEA:61020"/>
        <dbReference type="Rhea" id="RHEA-COMP:10407"/>
        <dbReference type="Rhea" id="RHEA-COMP:11727"/>
        <dbReference type="ChEBI" id="CHEBI:15377"/>
        <dbReference type="ChEBI" id="CHEBI:15378"/>
        <dbReference type="ChEBI" id="CHEBI:17319"/>
        <dbReference type="ChEBI" id="CHEBI:57287"/>
        <dbReference type="ChEBI" id="CHEBI:57288"/>
        <dbReference type="ChEBI" id="CHEBI:57844"/>
        <dbReference type="ChEBI" id="CHEBI:59789"/>
        <dbReference type="ChEBI" id="CHEBI:65315"/>
        <dbReference type="ChEBI" id="CHEBI:74882"/>
        <dbReference type="EC" id="2.3.1.311"/>
    </reaction>
    <physiologicalReaction direction="left-to-right" evidence="14">
        <dbReference type="Rhea" id="RHEA:61021"/>
    </physiologicalReaction>
</comment>
<dbReference type="SMART" id="SM00729">
    <property type="entry name" value="Elp3"/>
    <property type="match status" value="1"/>
</dbReference>
<gene>
    <name evidence="17" type="ORF">COX89_01725</name>
</gene>
<dbReference type="SFLD" id="SFLDG01086">
    <property type="entry name" value="elongater_protein-like"/>
    <property type="match status" value="1"/>
</dbReference>
<dbReference type="InterPro" id="IPR013785">
    <property type="entry name" value="Aldolase_TIM"/>
</dbReference>
<evidence type="ECO:0000313" key="18">
    <source>
        <dbReference type="Proteomes" id="UP000231538"/>
    </source>
</evidence>
<dbReference type="GO" id="GO:0046872">
    <property type="term" value="F:metal ion binding"/>
    <property type="evidence" value="ECO:0007669"/>
    <property type="project" value="UniProtKB-KW"/>
</dbReference>
<feature type="binding site" evidence="15">
    <location>
        <position position="104"/>
    </location>
    <ligand>
        <name>[4Fe-4S] cluster</name>
        <dbReference type="ChEBI" id="CHEBI:49883"/>
        <note>4Fe-4S-S-AdoMet</note>
    </ligand>
</feature>
<feature type="binding site" evidence="15">
    <location>
        <position position="108"/>
    </location>
    <ligand>
        <name>[4Fe-4S] cluster</name>
        <dbReference type="ChEBI" id="CHEBI:49883"/>
        <note>4Fe-4S-S-AdoMet</note>
    </ligand>
</feature>
<keyword evidence="10 15" id="KW-0408">Iron</keyword>
<dbReference type="Proteomes" id="UP000231538">
    <property type="component" value="Unassembled WGS sequence"/>
</dbReference>
<dbReference type="SUPFAM" id="SSF55729">
    <property type="entry name" value="Acyl-CoA N-acyltransferases (Nat)"/>
    <property type="match status" value="1"/>
</dbReference>
<reference evidence="18" key="1">
    <citation type="submission" date="2017-09" db="EMBL/GenBank/DDBJ databases">
        <title>Depth-based differentiation of microbial function through sediment-hosted aquifers and enrichment of novel symbionts in the deep terrestrial subsurface.</title>
        <authorList>
            <person name="Probst A.J."/>
            <person name="Ladd B."/>
            <person name="Jarett J.K."/>
            <person name="Geller-Mcgrath D.E."/>
            <person name="Sieber C.M.K."/>
            <person name="Emerson J.B."/>
            <person name="Anantharaman K."/>
            <person name="Thomas B.C."/>
            <person name="Malmstrom R."/>
            <person name="Stieglmeier M."/>
            <person name="Klingl A."/>
            <person name="Woyke T."/>
            <person name="Ryan C.M."/>
            <person name="Banfield J.F."/>
        </authorList>
    </citation>
    <scope>NUCLEOTIDE SEQUENCE [LARGE SCALE GENOMIC DNA]</scope>
</reference>
<evidence type="ECO:0000313" key="17">
    <source>
        <dbReference type="EMBL" id="PIZ89421.1"/>
    </source>
</evidence>
<dbReference type="PANTHER" id="PTHR11135:SF2">
    <property type="entry name" value="ELONGATOR COMPLEX PROTEIN 3"/>
    <property type="match status" value="1"/>
</dbReference>
<keyword evidence="9" id="KW-0694">RNA-binding</keyword>
<evidence type="ECO:0000256" key="1">
    <source>
        <dbReference type="ARBA" id="ARBA00005217"/>
    </source>
</evidence>
<sequence length="548" mass="63420">MGTNQLIIQELIKNGVKTSADLALVKRKIAKKYKIPCPGNIALLKAYHKLIRNKRGKSLKKIENGALAKSRTQLAVVRDLLKTRPIRSLSGIVNISVLTKPYPCPGKCLYCPIENGIPKSYVSGEPAVERAKRLKFNPYLQVKKRIEMLESEGHPTDKIELRIVGGTWSYYPKKYQTWFITRCFAACNAKRTRKRNAKLTRKIKSLKEKQQLNEGAKHRIVGLSVETRPDFINPSEIKRLRELGVTMVELGVQSIYDNVLKLNLRGHGIKETILATKLLKDAGFKVLYQMMPNLPGSDFKRDEKMFEELFQNPDFQPDFLKIYPCALLKEAPLYKWWKEGKYKPYSEKQLINLIKSIKKRIPYYVRIQRITRDIPSQRVVEGGAKISNLRQILAKESKNEGWKCKCIRCREVRENYDPEEKIYLFRQDYDASDGREIFLSYENRKREKLYSLLRLRVPQQDENISRPIFPVLKNAAIIREVHTYGELVPISEIKIAPQHRGLGKKLIKEAEKITKKKFGLNKIAVISAVGTRAYFQKSGYELKDTYMV</sequence>
<comment type="similarity">
    <text evidence="2">Belongs to the ELP3 family.</text>
</comment>
<dbReference type="Pfam" id="PF04055">
    <property type="entry name" value="Radical_SAM"/>
    <property type="match status" value="1"/>
</dbReference>
<evidence type="ECO:0000256" key="3">
    <source>
        <dbReference type="ARBA" id="ARBA00022485"/>
    </source>
</evidence>
<dbReference type="InterPro" id="IPR016181">
    <property type="entry name" value="Acyl_CoA_acyltransferase"/>
</dbReference>
<keyword evidence="11 15" id="KW-0411">Iron-sulfur</keyword>
<name>A0A2M7UZL7_9BACT</name>
<dbReference type="GO" id="GO:0033588">
    <property type="term" value="C:elongator holoenzyme complex"/>
    <property type="evidence" value="ECO:0007669"/>
    <property type="project" value="TreeGrafter"/>
</dbReference>
<evidence type="ECO:0000256" key="7">
    <source>
        <dbReference type="ARBA" id="ARBA00022694"/>
    </source>
</evidence>
<dbReference type="InterPro" id="IPR039661">
    <property type="entry name" value="ELP3"/>
</dbReference>
<dbReference type="SUPFAM" id="SSF102114">
    <property type="entry name" value="Radical SAM enzymes"/>
    <property type="match status" value="1"/>
</dbReference>
<dbReference type="GO" id="GO:0106261">
    <property type="term" value="F:tRNA uridine(34) acetyltransferase activity"/>
    <property type="evidence" value="ECO:0007669"/>
    <property type="project" value="UniProtKB-EC"/>
</dbReference>
<dbReference type="GO" id="GO:0051539">
    <property type="term" value="F:4 iron, 4 sulfur cluster binding"/>
    <property type="evidence" value="ECO:0007669"/>
    <property type="project" value="UniProtKB-KW"/>
</dbReference>
<evidence type="ECO:0000256" key="9">
    <source>
        <dbReference type="ARBA" id="ARBA00022884"/>
    </source>
</evidence>
<evidence type="ECO:0000256" key="12">
    <source>
        <dbReference type="ARBA" id="ARBA00023315"/>
    </source>
</evidence>
<dbReference type="InterPro" id="IPR006638">
    <property type="entry name" value="Elp3/MiaA/NifB-like_rSAM"/>
</dbReference>
<feature type="binding site" evidence="15">
    <location>
        <position position="111"/>
    </location>
    <ligand>
        <name>[4Fe-4S] cluster</name>
        <dbReference type="ChEBI" id="CHEBI:49883"/>
        <note>4Fe-4S-S-AdoMet</note>
    </ligand>
</feature>
<keyword evidence="8 15" id="KW-0479">Metal-binding</keyword>
<dbReference type="Pfam" id="PF16199">
    <property type="entry name" value="Radical_SAM_C"/>
    <property type="match status" value="1"/>
</dbReference>
<evidence type="ECO:0000256" key="2">
    <source>
        <dbReference type="ARBA" id="ARBA00005494"/>
    </source>
</evidence>
<dbReference type="AlphaFoldDB" id="A0A2M7UZL7"/>
<keyword evidence="5" id="KW-0808">Transferase</keyword>
<keyword evidence="4" id="KW-0820">tRNA-binding</keyword>
<comment type="caution">
    <text evidence="17">The sequence shown here is derived from an EMBL/GenBank/DDBJ whole genome shotgun (WGS) entry which is preliminary data.</text>
</comment>
<dbReference type="InterPro" id="IPR032432">
    <property type="entry name" value="Radical_SAM_C"/>
</dbReference>
<keyword evidence="3" id="KW-0004">4Fe-4S</keyword>
<dbReference type="InterPro" id="IPR034687">
    <property type="entry name" value="ELP3-like"/>
</dbReference>
<evidence type="ECO:0000256" key="11">
    <source>
        <dbReference type="ARBA" id="ARBA00023014"/>
    </source>
</evidence>
<comment type="pathway">
    <text evidence="1">tRNA modification.</text>
</comment>
<accession>A0A2M7UZL7</accession>
<proteinExistence type="inferred from homology"/>
<dbReference type="SFLD" id="SFLDS00029">
    <property type="entry name" value="Radical_SAM"/>
    <property type="match status" value="1"/>
</dbReference>
<keyword evidence="12" id="KW-0012">Acyltransferase</keyword>
<keyword evidence="7" id="KW-0819">tRNA processing</keyword>
<evidence type="ECO:0000256" key="13">
    <source>
        <dbReference type="ARBA" id="ARBA00044771"/>
    </source>
</evidence>
<organism evidence="17 18">
    <name type="scientific">Candidatus Nealsonbacteria bacterium CG_4_10_14_0_2_um_filter_37_10</name>
    <dbReference type="NCBI Taxonomy" id="1974679"/>
    <lineage>
        <taxon>Bacteria</taxon>
        <taxon>Candidatus Nealsoniibacteriota</taxon>
    </lineage>
</organism>
<protein>
    <recommendedName>
        <fullName evidence="13">tRNA carboxymethyluridine synthase</fullName>
        <ecNumber evidence="13">2.3.1.311</ecNumber>
    </recommendedName>
</protein>
<evidence type="ECO:0000256" key="8">
    <source>
        <dbReference type="ARBA" id="ARBA00022723"/>
    </source>
</evidence>
<evidence type="ECO:0000256" key="10">
    <source>
        <dbReference type="ARBA" id="ARBA00023004"/>
    </source>
</evidence>
<dbReference type="Gene3D" id="3.20.20.70">
    <property type="entry name" value="Aldolase class I"/>
    <property type="match status" value="1"/>
</dbReference>
<dbReference type="EMBL" id="PFPC01000049">
    <property type="protein sequence ID" value="PIZ89421.1"/>
    <property type="molecule type" value="Genomic_DNA"/>
</dbReference>
<dbReference type="InterPro" id="IPR007197">
    <property type="entry name" value="rSAM"/>
</dbReference>
<evidence type="ECO:0000256" key="5">
    <source>
        <dbReference type="ARBA" id="ARBA00022679"/>
    </source>
</evidence>
<dbReference type="EC" id="2.3.1.311" evidence="13"/>
<dbReference type="GO" id="GO:0000049">
    <property type="term" value="F:tRNA binding"/>
    <property type="evidence" value="ECO:0007669"/>
    <property type="project" value="UniProtKB-KW"/>
</dbReference>
<evidence type="ECO:0000259" key="16">
    <source>
        <dbReference type="PROSITE" id="PS51918"/>
    </source>
</evidence>
<dbReference type="PIRSF" id="PIRSF005669">
    <property type="entry name" value="Hist_AcTrfase_ELP3"/>
    <property type="match status" value="1"/>
</dbReference>
<dbReference type="PANTHER" id="PTHR11135">
    <property type="entry name" value="HISTONE ACETYLTRANSFERASE-RELATED"/>
    <property type="match status" value="1"/>
</dbReference>
<dbReference type="SFLD" id="SFLDF00344">
    <property type="entry name" value="ELP3-like"/>
    <property type="match status" value="1"/>
</dbReference>